<sequence length="270" mass="31859">MRSSIILLACFSIVVFRYCLSVEVFIHFLLLLSTFDLLLMIVGETAHFWDSTINQNSTIYSRCCLIFGIFLNYFISLLFLSVHMTMNGTNPFLIEICRITSEKDHPRSERSSIPTLITYILFILIDLITFSWISISYKDISNLKRKRLATVFFSSLIYTHYSEHERLTMVNHSLKRLFNICVFLLSNLLVILPIITIKLLKISLTNHPRLMFLYLTTLPWIDCIGFLLYDEIRLNRSKWFARRSIRSKTQLRQQQIGRRLSSYREYVPVI</sequence>
<proteinExistence type="predicted"/>
<keyword evidence="1" id="KW-0812">Transmembrane</keyword>
<organism evidence="2 3">
    <name type="scientific">Adineta ricciae</name>
    <name type="common">Rotifer</name>
    <dbReference type="NCBI Taxonomy" id="249248"/>
    <lineage>
        <taxon>Eukaryota</taxon>
        <taxon>Metazoa</taxon>
        <taxon>Spiralia</taxon>
        <taxon>Gnathifera</taxon>
        <taxon>Rotifera</taxon>
        <taxon>Eurotatoria</taxon>
        <taxon>Bdelloidea</taxon>
        <taxon>Adinetida</taxon>
        <taxon>Adinetidae</taxon>
        <taxon>Adineta</taxon>
    </lineage>
</organism>
<protein>
    <submittedName>
        <fullName evidence="2">Uncharacterized protein</fullName>
    </submittedName>
</protein>
<name>A0A813SJM4_ADIRI</name>
<feature type="transmembrane region" description="Helical" evidence="1">
    <location>
        <begin position="116"/>
        <end position="137"/>
    </location>
</feature>
<feature type="transmembrane region" description="Helical" evidence="1">
    <location>
        <begin position="211"/>
        <end position="229"/>
    </location>
</feature>
<keyword evidence="3" id="KW-1185">Reference proteome</keyword>
<evidence type="ECO:0000313" key="2">
    <source>
        <dbReference type="EMBL" id="CAF0797977.1"/>
    </source>
</evidence>
<evidence type="ECO:0000256" key="1">
    <source>
        <dbReference type="SAM" id="Phobius"/>
    </source>
</evidence>
<feature type="transmembrane region" description="Helical" evidence="1">
    <location>
        <begin position="61"/>
        <end position="82"/>
    </location>
</feature>
<dbReference type="Proteomes" id="UP000663828">
    <property type="component" value="Unassembled WGS sequence"/>
</dbReference>
<accession>A0A813SJM4</accession>
<keyword evidence="1" id="KW-1133">Transmembrane helix</keyword>
<dbReference type="EMBL" id="CAJNOR010000103">
    <property type="protein sequence ID" value="CAF0797977.1"/>
    <property type="molecule type" value="Genomic_DNA"/>
</dbReference>
<feature type="transmembrane region" description="Helical" evidence="1">
    <location>
        <begin position="31"/>
        <end position="49"/>
    </location>
</feature>
<comment type="caution">
    <text evidence="2">The sequence shown here is derived from an EMBL/GenBank/DDBJ whole genome shotgun (WGS) entry which is preliminary data.</text>
</comment>
<reference evidence="2" key="1">
    <citation type="submission" date="2021-02" db="EMBL/GenBank/DDBJ databases">
        <authorList>
            <person name="Nowell W R."/>
        </authorList>
    </citation>
    <scope>NUCLEOTIDE SEQUENCE</scope>
</reference>
<keyword evidence="1" id="KW-0472">Membrane</keyword>
<evidence type="ECO:0000313" key="3">
    <source>
        <dbReference type="Proteomes" id="UP000663828"/>
    </source>
</evidence>
<feature type="transmembrane region" description="Helical" evidence="1">
    <location>
        <begin position="177"/>
        <end position="199"/>
    </location>
</feature>
<gene>
    <name evidence="2" type="ORF">XAT740_LOCUS2827</name>
</gene>
<dbReference type="AlphaFoldDB" id="A0A813SJM4"/>